<evidence type="ECO:0008006" key="4">
    <source>
        <dbReference type="Google" id="ProtNLM"/>
    </source>
</evidence>
<protein>
    <recommendedName>
        <fullName evidence="4">DUF4860 domain-containing protein</fullName>
    </recommendedName>
</protein>
<keyword evidence="1" id="KW-0472">Membrane</keyword>
<keyword evidence="1" id="KW-0812">Transmembrane</keyword>
<dbReference type="EMBL" id="JAEPRJ010000001">
    <property type="protein sequence ID" value="MBK5897354.1"/>
    <property type="molecule type" value="Genomic_DNA"/>
</dbReference>
<reference evidence="2 3" key="1">
    <citation type="submission" date="2021-01" db="EMBL/GenBank/DDBJ databases">
        <title>Isolation and description of Catonella massiliensis sp. nov., a novel Catonella species, isolated from a stable periodontitis subject.</title>
        <authorList>
            <person name="Antezack A."/>
            <person name="Boxberger M."/>
            <person name="La Scola B."/>
            <person name="Monnet-Corti V."/>
        </authorList>
    </citation>
    <scope>NUCLEOTIDE SEQUENCE [LARGE SCALE GENOMIC DNA]</scope>
    <source>
        <strain evidence="2 3">Marseille-Q4567</strain>
    </source>
</reference>
<proteinExistence type="predicted"/>
<keyword evidence="3" id="KW-1185">Reference proteome</keyword>
<comment type="caution">
    <text evidence="2">The sequence shown here is derived from an EMBL/GenBank/DDBJ whole genome shotgun (WGS) entry which is preliminary data.</text>
</comment>
<evidence type="ECO:0000313" key="2">
    <source>
        <dbReference type="EMBL" id="MBK5897354.1"/>
    </source>
</evidence>
<evidence type="ECO:0000313" key="3">
    <source>
        <dbReference type="Proteomes" id="UP000604730"/>
    </source>
</evidence>
<feature type="transmembrane region" description="Helical" evidence="1">
    <location>
        <begin position="6"/>
        <end position="28"/>
    </location>
</feature>
<gene>
    <name evidence="2" type="ORF">JJN12_06055</name>
</gene>
<evidence type="ECO:0000256" key="1">
    <source>
        <dbReference type="SAM" id="Phobius"/>
    </source>
</evidence>
<name>A0ABS1IZP8_9FIRM</name>
<accession>A0ABS1IZP8</accession>
<dbReference type="Proteomes" id="UP000604730">
    <property type="component" value="Unassembled WGS sequence"/>
</dbReference>
<organism evidence="2 3">
    <name type="scientific">Catonella massiliensis</name>
    <dbReference type="NCBI Taxonomy" id="2799636"/>
    <lineage>
        <taxon>Bacteria</taxon>
        <taxon>Bacillati</taxon>
        <taxon>Bacillota</taxon>
        <taxon>Clostridia</taxon>
        <taxon>Lachnospirales</taxon>
        <taxon>Lachnospiraceae</taxon>
        <taxon>Catonella</taxon>
    </lineage>
</organism>
<dbReference type="RefSeq" id="WP_208428844.1">
    <property type="nucleotide sequence ID" value="NZ_JAEPRJ010000001.1"/>
</dbReference>
<sequence>MENSLKMLTIAAGIFITCVVISFSLLLMREGISFGNVFVNELNEKERDYREYNIAKYDSEILTGAEVINFTGKYQNDLDVIVITDLGSRIFSKNNKFNIAANIPENGFYIEPYDDYIGHINRDGNGKINRIQFEIKRG</sequence>
<keyword evidence="1" id="KW-1133">Transmembrane helix</keyword>